<evidence type="ECO:0000313" key="5">
    <source>
        <dbReference type="EMBL" id="CAF9909830.1"/>
    </source>
</evidence>
<dbReference type="InterPro" id="IPR027417">
    <property type="entry name" value="P-loop_NTPase"/>
</dbReference>
<dbReference type="OrthoDB" id="1577640at2759"/>
<dbReference type="Gene3D" id="1.25.40.20">
    <property type="entry name" value="Ankyrin repeat-containing domain"/>
    <property type="match status" value="1"/>
</dbReference>
<dbReference type="InterPro" id="IPR036770">
    <property type="entry name" value="Ankyrin_rpt-contain_sf"/>
</dbReference>
<name>A0A8H3IB84_9LECA</name>
<keyword evidence="6" id="KW-1185">Reference proteome</keyword>
<accession>A0A8H3IB84</accession>
<gene>
    <name evidence="5" type="ORF">ALECFALPRED_006008</name>
</gene>
<dbReference type="Pfam" id="PF12796">
    <property type="entry name" value="Ank_2"/>
    <property type="match status" value="1"/>
</dbReference>
<feature type="domain" description="Nephrocystin 3-like N-terminal" evidence="4">
    <location>
        <begin position="209"/>
        <end position="375"/>
    </location>
</feature>
<evidence type="ECO:0000256" key="1">
    <source>
        <dbReference type="ARBA" id="ARBA00022737"/>
    </source>
</evidence>
<evidence type="ECO:0000259" key="4">
    <source>
        <dbReference type="Pfam" id="PF24883"/>
    </source>
</evidence>
<proteinExistence type="predicted"/>
<dbReference type="SUPFAM" id="SSF52540">
    <property type="entry name" value="P-loop containing nucleoside triphosphate hydrolases"/>
    <property type="match status" value="1"/>
</dbReference>
<dbReference type="SUPFAM" id="SSF48403">
    <property type="entry name" value="Ankyrin repeat"/>
    <property type="match status" value="1"/>
</dbReference>
<dbReference type="Pfam" id="PF22939">
    <property type="entry name" value="WHD_GPIID"/>
    <property type="match status" value="1"/>
</dbReference>
<feature type="domain" description="GPI inositol-deacylase winged helix" evidence="3">
    <location>
        <begin position="484"/>
        <end position="564"/>
    </location>
</feature>
<keyword evidence="2" id="KW-0040">ANK repeat</keyword>
<evidence type="ECO:0008006" key="7">
    <source>
        <dbReference type="Google" id="ProtNLM"/>
    </source>
</evidence>
<reference evidence="5" key="1">
    <citation type="submission" date="2021-03" db="EMBL/GenBank/DDBJ databases">
        <authorList>
            <person name="Tagirdzhanova G."/>
        </authorList>
    </citation>
    <scope>NUCLEOTIDE SEQUENCE</scope>
</reference>
<sequence length="792" mass="89519">MDPASIIGLTAAIQQLLGCIYQFGQGVYEAKREINMLCSELLALEAALEHIKLNLRLNSKKDLNSAEDAQRILASSNFATPEFEKMISFTGDILTQLYARLDVKPGPLSSSLRTLKWPLVKNDVNLCISRLERSKSWFILATTSDNLSTSAASKESYLKICSIDRRLQNQENIERQRQNALLRTSLKSWLAPCDPYPFFERSLRAYQEGTGKWFLDGDFQEWLDGNCQRILWLRARPGVGKTTLLSAATKRVQDRANSHDLHIGSAYFFCSFTDQQSQDPQNVLGSILAQLCDTNPTFWKDVEERYRKKNPHFQHQPQRLEAYELENLILQCSENITRTFLFVDALNESKQSSKIFQILLQVIQKSTSIQIMVSSTEELSAGLGSIPATIVTVKQEELAGDIGRYINTHLQHDELRDLTAVLKETIGSTLQKRAQGSFRWVQCQLVTLGNQQTTKEIQLALLNVPGTLEQTYRNILARITKDETHMAKMALFWLCFSLRPMRFSELCEAVIIPKDGLEITDEMRLLRPRALLRICGSLISYDPVTTRTVLAHSSVRQYLTSEAISTSDVSEFYFDEAIANTEIAVRCINYLNLPVFRSGYCSSYHLLMQRFKDWPLLPYLADLLFDHLSYITLEGPIETALLYFFETHSQPRGGNFGAWVQAFTPGATENIETSTPLYYASRFGLLRLVKLILALEGTKNLEAPGGVYGSTPLHVATWQGRTKVVRELLKAGANAREVNQDGKPGLLWAVKYGFVQIERMLRDAGAVFEDGMNLVGLTESSDDDLEEDESID</sequence>
<dbReference type="PANTHER" id="PTHR10039:SF16">
    <property type="entry name" value="GPI INOSITOL-DEACYLASE"/>
    <property type="match status" value="1"/>
</dbReference>
<feature type="repeat" description="ANK" evidence="2">
    <location>
        <begin position="708"/>
        <end position="740"/>
    </location>
</feature>
<evidence type="ECO:0000256" key="2">
    <source>
        <dbReference type="PROSITE-ProRule" id="PRU00023"/>
    </source>
</evidence>
<dbReference type="InterPro" id="IPR002110">
    <property type="entry name" value="Ankyrin_rpt"/>
</dbReference>
<dbReference type="Pfam" id="PF24883">
    <property type="entry name" value="NPHP3_N"/>
    <property type="match status" value="1"/>
</dbReference>
<dbReference type="EMBL" id="CAJPDR010000038">
    <property type="protein sequence ID" value="CAF9909830.1"/>
    <property type="molecule type" value="Genomic_DNA"/>
</dbReference>
<evidence type="ECO:0000259" key="3">
    <source>
        <dbReference type="Pfam" id="PF22939"/>
    </source>
</evidence>
<dbReference type="InterPro" id="IPR054471">
    <property type="entry name" value="GPIID_WHD"/>
</dbReference>
<dbReference type="InterPro" id="IPR056884">
    <property type="entry name" value="NPHP3-like_N"/>
</dbReference>
<dbReference type="AlphaFoldDB" id="A0A8H3IB84"/>
<keyword evidence="1" id="KW-0677">Repeat</keyword>
<dbReference type="Proteomes" id="UP000664203">
    <property type="component" value="Unassembled WGS sequence"/>
</dbReference>
<dbReference type="PANTHER" id="PTHR10039">
    <property type="entry name" value="AMELOGENIN"/>
    <property type="match status" value="1"/>
</dbReference>
<dbReference type="SMART" id="SM00248">
    <property type="entry name" value="ANK"/>
    <property type="match status" value="3"/>
</dbReference>
<organism evidence="5 6">
    <name type="scientific">Alectoria fallacina</name>
    <dbReference type="NCBI Taxonomy" id="1903189"/>
    <lineage>
        <taxon>Eukaryota</taxon>
        <taxon>Fungi</taxon>
        <taxon>Dikarya</taxon>
        <taxon>Ascomycota</taxon>
        <taxon>Pezizomycotina</taxon>
        <taxon>Lecanoromycetes</taxon>
        <taxon>OSLEUM clade</taxon>
        <taxon>Lecanoromycetidae</taxon>
        <taxon>Lecanorales</taxon>
        <taxon>Lecanorineae</taxon>
        <taxon>Parmeliaceae</taxon>
        <taxon>Alectoria</taxon>
    </lineage>
</organism>
<protein>
    <recommendedName>
        <fullName evidence="7">NACHT domain-containing protein</fullName>
    </recommendedName>
</protein>
<comment type="caution">
    <text evidence="5">The sequence shown here is derived from an EMBL/GenBank/DDBJ whole genome shotgun (WGS) entry which is preliminary data.</text>
</comment>
<dbReference type="Gene3D" id="3.40.50.300">
    <property type="entry name" value="P-loop containing nucleotide triphosphate hydrolases"/>
    <property type="match status" value="1"/>
</dbReference>
<evidence type="ECO:0000313" key="6">
    <source>
        <dbReference type="Proteomes" id="UP000664203"/>
    </source>
</evidence>
<dbReference type="PROSITE" id="PS50297">
    <property type="entry name" value="ANK_REP_REGION"/>
    <property type="match status" value="1"/>
</dbReference>
<dbReference type="PROSITE" id="PS50088">
    <property type="entry name" value="ANK_REPEAT"/>
    <property type="match status" value="1"/>
</dbReference>